<dbReference type="GO" id="GO:0008094">
    <property type="term" value="F:ATP-dependent activity, acting on DNA"/>
    <property type="evidence" value="ECO:0007669"/>
    <property type="project" value="TreeGrafter"/>
</dbReference>
<dbReference type="GO" id="GO:0004386">
    <property type="term" value="F:helicase activity"/>
    <property type="evidence" value="ECO:0007669"/>
    <property type="project" value="UniProtKB-KW"/>
</dbReference>
<dbReference type="PANTHER" id="PTHR45626:SF17">
    <property type="entry name" value="HELICASE-LIKE TRANSCRIPTION FACTOR"/>
    <property type="match status" value="1"/>
</dbReference>
<dbReference type="InterPro" id="IPR014001">
    <property type="entry name" value="Helicase_ATP-bd"/>
</dbReference>
<keyword evidence="1" id="KW-0547">Nucleotide-binding</keyword>
<evidence type="ECO:0000313" key="6">
    <source>
        <dbReference type="EMBL" id="KAJ7197557.1"/>
    </source>
</evidence>
<dbReference type="GO" id="GO:0006281">
    <property type="term" value="P:DNA repair"/>
    <property type="evidence" value="ECO:0007669"/>
    <property type="project" value="TreeGrafter"/>
</dbReference>
<evidence type="ECO:0000256" key="3">
    <source>
        <dbReference type="ARBA" id="ARBA00022806"/>
    </source>
</evidence>
<evidence type="ECO:0000256" key="4">
    <source>
        <dbReference type="ARBA" id="ARBA00022840"/>
    </source>
</evidence>
<evidence type="ECO:0000256" key="2">
    <source>
        <dbReference type="ARBA" id="ARBA00022801"/>
    </source>
</evidence>
<dbReference type="InterPro" id="IPR001650">
    <property type="entry name" value="Helicase_C-like"/>
</dbReference>
<dbReference type="InterPro" id="IPR049730">
    <property type="entry name" value="SNF2/RAD54-like_C"/>
</dbReference>
<dbReference type="Gene3D" id="3.40.50.300">
    <property type="entry name" value="P-loop containing nucleotide triphosphate hydrolases"/>
    <property type="match status" value="2"/>
</dbReference>
<gene>
    <name evidence="6" type="ORF">GGX14DRAFT_402489</name>
</gene>
<feature type="domain" description="Helicase ATP-binding" evidence="5">
    <location>
        <begin position="299"/>
        <end position="428"/>
    </location>
</feature>
<keyword evidence="7" id="KW-1185">Reference proteome</keyword>
<dbReference type="SUPFAM" id="SSF52540">
    <property type="entry name" value="P-loop containing nucleoside triphosphate hydrolases"/>
    <property type="match status" value="2"/>
</dbReference>
<dbReference type="InterPro" id="IPR050628">
    <property type="entry name" value="SNF2_RAD54_helicase_TF"/>
</dbReference>
<proteinExistence type="predicted"/>
<dbReference type="AlphaFoldDB" id="A0AAD6V205"/>
<dbReference type="EMBL" id="JARJCW010000077">
    <property type="protein sequence ID" value="KAJ7197557.1"/>
    <property type="molecule type" value="Genomic_DNA"/>
</dbReference>
<organism evidence="6 7">
    <name type="scientific">Mycena pura</name>
    <dbReference type="NCBI Taxonomy" id="153505"/>
    <lineage>
        <taxon>Eukaryota</taxon>
        <taxon>Fungi</taxon>
        <taxon>Dikarya</taxon>
        <taxon>Basidiomycota</taxon>
        <taxon>Agaricomycotina</taxon>
        <taxon>Agaricomycetes</taxon>
        <taxon>Agaricomycetidae</taxon>
        <taxon>Agaricales</taxon>
        <taxon>Marasmiineae</taxon>
        <taxon>Mycenaceae</taxon>
        <taxon>Mycena</taxon>
    </lineage>
</organism>
<dbReference type="GO" id="GO:0005524">
    <property type="term" value="F:ATP binding"/>
    <property type="evidence" value="ECO:0007669"/>
    <property type="project" value="UniProtKB-KW"/>
</dbReference>
<dbReference type="CDD" id="cd18793">
    <property type="entry name" value="SF2_C_SNF"/>
    <property type="match status" value="1"/>
</dbReference>
<dbReference type="SMART" id="SM00487">
    <property type="entry name" value="DEXDc"/>
    <property type="match status" value="1"/>
</dbReference>
<reference evidence="6" key="1">
    <citation type="submission" date="2023-03" db="EMBL/GenBank/DDBJ databases">
        <title>Massive genome expansion in bonnet fungi (Mycena s.s.) driven by repeated elements and novel gene families across ecological guilds.</title>
        <authorList>
            <consortium name="Lawrence Berkeley National Laboratory"/>
            <person name="Harder C.B."/>
            <person name="Miyauchi S."/>
            <person name="Viragh M."/>
            <person name="Kuo A."/>
            <person name="Thoen E."/>
            <person name="Andreopoulos B."/>
            <person name="Lu D."/>
            <person name="Skrede I."/>
            <person name="Drula E."/>
            <person name="Henrissat B."/>
            <person name="Morin E."/>
            <person name="Kohler A."/>
            <person name="Barry K."/>
            <person name="LaButti K."/>
            <person name="Morin E."/>
            <person name="Salamov A."/>
            <person name="Lipzen A."/>
            <person name="Mereny Z."/>
            <person name="Hegedus B."/>
            <person name="Baldrian P."/>
            <person name="Stursova M."/>
            <person name="Weitz H."/>
            <person name="Taylor A."/>
            <person name="Grigoriev I.V."/>
            <person name="Nagy L.G."/>
            <person name="Martin F."/>
            <person name="Kauserud H."/>
        </authorList>
    </citation>
    <scope>NUCLEOTIDE SEQUENCE</scope>
    <source>
        <strain evidence="6">9144</strain>
    </source>
</reference>
<sequence length="733" mass="83082">MHAPNVLSHPRSKKLKGTSDKIWGSFNDASEVNPGNCSRSTSSLISESTELLTSVETPVYLLDYGEAMKLECGDKVQVFPDQAREHFMSRNQETPSLVVSSATDVEFGVLNSFYGASDLCLWLLDETYGIKIAATVSSCISRSRDVEVTLTLKIYAPKGVRAMYLPRMRWALSNQDLDEFSEQLDIPQGPPPQWQLSCLLDHGLTTFISANSNWTQEPNTLDLYTSTELAPLPNYTFKTCFHTRRVPYLISKCLSEALRWVLQQEDPKTTESEVQFWVKVPNRELFRHKLLREQCKPQDLMERLGRGGLLADDMGKTLTMLALIAVSLDTKISGYSKATLIVAPLSVLTTWENEIERHCPSLKYTIYHPAGRKAGNDIKFADCDVVLTNYESIRKKENPLSLISWRRVVLDEAHHINSLKDVGAIVAFLRMCQPFCDDWDSRIGAGNKLNSHSMSDLQMRDANGKRILPLPKSLYDSVATSSRAHLKRILDTDSKGLAENMLTVILRLRQIILHPTLVPSEYVVSWMNSHKSSEVHCMLRRDWQRRPLHQQEVHTLFLLQMGAKLKTDLYTRGEEEAELPRDNEDTIARSSESATLEALIALLKQTLQSDKCLVFSSFVNPCLRPLQGAFGLNLTVANHVFLMDPWWQPSIERQAIDRVNRIGQTKEVKVFRLVAKDSIEEKVLEIQSSKMALIRMVLSDTKTKGTTSYTDFKEWTSKEPGERSQILQNALDL</sequence>
<comment type="caution">
    <text evidence="6">The sequence shown here is derived from an EMBL/GenBank/DDBJ whole genome shotgun (WGS) entry which is preliminary data.</text>
</comment>
<dbReference type="GO" id="GO:0016787">
    <property type="term" value="F:hydrolase activity"/>
    <property type="evidence" value="ECO:0007669"/>
    <property type="project" value="UniProtKB-KW"/>
</dbReference>
<dbReference type="PROSITE" id="PS51192">
    <property type="entry name" value="HELICASE_ATP_BIND_1"/>
    <property type="match status" value="1"/>
</dbReference>
<keyword evidence="3" id="KW-0347">Helicase</keyword>
<dbReference type="GO" id="GO:0005634">
    <property type="term" value="C:nucleus"/>
    <property type="evidence" value="ECO:0007669"/>
    <property type="project" value="TreeGrafter"/>
</dbReference>
<dbReference type="Gene3D" id="3.40.50.10810">
    <property type="entry name" value="Tandem AAA-ATPase domain"/>
    <property type="match status" value="1"/>
</dbReference>
<dbReference type="Pfam" id="PF00271">
    <property type="entry name" value="Helicase_C"/>
    <property type="match status" value="1"/>
</dbReference>
<dbReference type="PANTHER" id="PTHR45626">
    <property type="entry name" value="TRANSCRIPTION TERMINATION FACTOR 2-RELATED"/>
    <property type="match status" value="1"/>
</dbReference>
<dbReference type="Proteomes" id="UP001219525">
    <property type="component" value="Unassembled WGS sequence"/>
</dbReference>
<dbReference type="Pfam" id="PF00176">
    <property type="entry name" value="SNF2-rel_dom"/>
    <property type="match status" value="1"/>
</dbReference>
<dbReference type="InterPro" id="IPR000330">
    <property type="entry name" value="SNF2_N"/>
</dbReference>
<protein>
    <submittedName>
        <fullName evidence="6">SNF2 family N-terminal domain-containing protein</fullName>
    </submittedName>
</protein>
<evidence type="ECO:0000259" key="5">
    <source>
        <dbReference type="PROSITE" id="PS51192"/>
    </source>
</evidence>
<dbReference type="InterPro" id="IPR038718">
    <property type="entry name" value="SNF2-like_sf"/>
</dbReference>
<dbReference type="InterPro" id="IPR027417">
    <property type="entry name" value="P-loop_NTPase"/>
</dbReference>
<accession>A0AAD6V205</accession>
<evidence type="ECO:0000313" key="7">
    <source>
        <dbReference type="Proteomes" id="UP001219525"/>
    </source>
</evidence>
<name>A0AAD6V205_9AGAR</name>
<keyword evidence="2" id="KW-0378">Hydrolase</keyword>
<keyword evidence="4" id="KW-0067">ATP-binding</keyword>
<evidence type="ECO:0000256" key="1">
    <source>
        <dbReference type="ARBA" id="ARBA00022741"/>
    </source>
</evidence>